<dbReference type="GO" id="GO:0003677">
    <property type="term" value="F:DNA binding"/>
    <property type="evidence" value="ECO:0007669"/>
    <property type="project" value="UniProtKB-KW"/>
</dbReference>
<dbReference type="Gene3D" id="1.20.140.160">
    <property type="match status" value="1"/>
</dbReference>
<evidence type="ECO:0000313" key="8">
    <source>
        <dbReference type="EMBL" id="SER98648.1"/>
    </source>
</evidence>
<dbReference type="NCBIfam" id="TIGR02937">
    <property type="entry name" value="sigma70-ECF"/>
    <property type="match status" value="1"/>
</dbReference>
<evidence type="ECO:0000256" key="1">
    <source>
        <dbReference type="ARBA" id="ARBA00023015"/>
    </source>
</evidence>
<organism evidence="8 9">
    <name type="scientific">Pedococcus cremeus</name>
    <dbReference type="NCBI Taxonomy" id="587636"/>
    <lineage>
        <taxon>Bacteria</taxon>
        <taxon>Bacillati</taxon>
        <taxon>Actinomycetota</taxon>
        <taxon>Actinomycetes</taxon>
        <taxon>Micrococcales</taxon>
        <taxon>Intrasporangiaceae</taxon>
        <taxon>Pedococcus</taxon>
    </lineage>
</organism>
<proteinExistence type="predicted"/>
<dbReference type="CDD" id="cd06171">
    <property type="entry name" value="Sigma70_r4"/>
    <property type="match status" value="1"/>
</dbReference>
<dbReference type="PANTHER" id="PTHR30385">
    <property type="entry name" value="SIGMA FACTOR F FLAGELLAR"/>
    <property type="match status" value="1"/>
</dbReference>
<dbReference type="GO" id="GO:0006352">
    <property type="term" value="P:DNA-templated transcription initiation"/>
    <property type="evidence" value="ECO:0007669"/>
    <property type="project" value="InterPro"/>
</dbReference>
<keyword evidence="9" id="KW-1185">Reference proteome</keyword>
<evidence type="ECO:0000256" key="5">
    <source>
        <dbReference type="SAM" id="MobiDB-lite"/>
    </source>
</evidence>
<dbReference type="InterPro" id="IPR007627">
    <property type="entry name" value="RNA_pol_sigma70_r2"/>
</dbReference>
<dbReference type="Gene3D" id="1.20.120.1810">
    <property type="match status" value="1"/>
</dbReference>
<dbReference type="OrthoDB" id="9804285at2"/>
<name>A0A1H9TNK3_9MICO</name>
<dbReference type="RefSeq" id="WP_091757113.1">
    <property type="nucleotide sequence ID" value="NZ_FOHB01000002.1"/>
</dbReference>
<keyword evidence="3" id="KW-0238">DNA-binding</keyword>
<evidence type="ECO:0000256" key="3">
    <source>
        <dbReference type="ARBA" id="ARBA00023125"/>
    </source>
</evidence>
<dbReference type="AlphaFoldDB" id="A0A1H9TNK3"/>
<feature type="region of interest" description="Disordered" evidence="5">
    <location>
        <begin position="1"/>
        <end position="23"/>
    </location>
</feature>
<feature type="domain" description="RNA polymerase sigma-70 region 4" evidence="7">
    <location>
        <begin position="215"/>
        <end position="263"/>
    </location>
</feature>
<dbReference type="Pfam" id="PF04545">
    <property type="entry name" value="Sigma70_r4"/>
    <property type="match status" value="1"/>
</dbReference>
<dbReference type="STRING" id="587636.SAMN05216199_1688"/>
<keyword evidence="4" id="KW-0804">Transcription</keyword>
<dbReference type="PANTHER" id="PTHR30385:SF4">
    <property type="entry name" value="RNA POLYMERASE SIGMA-E FACTOR"/>
    <property type="match status" value="1"/>
</dbReference>
<dbReference type="PRINTS" id="PR00046">
    <property type="entry name" value="SIGMA70FCT"/>
</dbReference>
<feature type="compositionally biased region" description="Basic residues" evidence="5">
    <location>
        <begin position="1"/>
        <end position="18"/>
    </location>
</feature>
<dbReference type="InterPro" id="IPR014284">
    <property type="entry name" value="RNA_pol_sigma-70_dom"/>
</dbReference>
<accession>A0A1H9TNK3</accession>
<dbReference type="Pfam" id="PF04542">
    <property type="entry name" value="Sigma70_r2"/>
    <property type="match status" value="1"/>
</dbReference>
<protein>
    <submittedName>
        <fullName evidence="8">RNA polymerase sigma-B factor</fullName>
    </submittedName>
</protein>
<dbReference type="InterPro" id="IPR013324">
    <property type="entry name" value="RNA_pol_sigma_r3/r4-like"/>
</dbReference>
<evidence type="ECO:0000256" key="2">
    <source>
        <dbReference type="ARBA" id="ARBA00023082"/>
    </source>
</evidence>
<dbReference type="SUPFAM" id="SSF88659">
    <property type="entry name" value="Sigma3 and sigma4 domains of RNA polymerase sigma factors"/>
    <property type="match status" value="2"/>
</dbReference>
<feature type="domain" description="RNA polymerase sigma-70 region 2" evidence="6">
    <location>
        <begin position="63"/>
        <end position="121"/>
    </location>
</feature>
<keyword evidence="2" id="KW-0731">Sigma factor</keyword>
<evidence type="ECO:0000259" key="7">
    <source>
        <dbReference type="Pfam" id="PF04545"/>
    </source>
</evidence>
<dbReference type="Proteomes" id="UP000199019">
    <property type="component" value="Unassembled WGS sequence"/>
</dbReference>
<dbReference type="InterPro" id="IPR013325">
    <property type="entry name" value="RNA_pol_sigma_r2"/>
</dbReference>
<evidence type="ECO:0000259" key="6">
    <source>
        <dbReference type="Pfam" id="PF04542"/>
    </source>
</evidence>
<evidence type="ECO:0000256" key="4">
    <source>
        <dbReference type="ARBA" id="ARBA00023163"/>
    </source>
</evidence>
<dbReference type="EMBL" id="FOHB01000002">
    <property type="protein sequence ID" value="SER98648.1"/>
    <property type="molecule type" value="Genomic_DNA"/>
</dbReference>
<gene>
    <name evidence="8" type="ORF">SAMN05216199_1688</name>
</gene>
<sequence>MTRSTAHHLAHQQRRRDHRRMDPDTVMRRAERLLETAHEPGAQDRRQRCEEEAVVLTLELADTVARRYSGRGIEYDDLLQVARLALVKAAQAYRSGPGRGFAAYAVPTITGEVKRHFRDCGWAVRPPRRLQELRVALTEAEDRLTQESGSQPGVLEVAAALGVDMSEVEAARACGGGYSLLSLEGTVAQNRAADAVASESGDFARFDTRDLLSHALDDLSPRELGLLRLRFVEERTQAEIGASVGVSQMQVSRLLSGIVARLRVTLLDADSAA</sequence>
<keyword evidence="1" id="KW-0805">Transcription regulation</keyword>
<dbReference type="InterPro" id="IPR000943">
    <property type="entry name" value="RNA_pol_sigma70"/>
</dbReference>
<evidence type="ECO:0000313" key="9">
    <source>
        <dbReference type="Proteomes" id="UP000199019"/>
    </source>
</evidence>
<dbReference type="GO" id="GO:0016987">
    <property type="term" value="F:sigma factor activity"/>
    <property type="evidence" value="ECO:0007669"/>
    <property type="project" value="UniProtKB-KW"/>
</dbReference>
<dbReference type="SUPFAM" id="SSF88946">
    <property type="entry name" value="Sigma2 domain of RNA polymerase sigma factors"/>
    <property type="match status" value="1"/>
</dbReference>
<dbReference type="InterPro" id="IPR007630">
    <property type="entry name" value="RNA_pol_sigma70_r4"/>
</dbReference>
<reference evidence="9" key="1">
    <citation type="submission" date="2016-10" db="EMBL/GenBank/DDBJ databases">
        <authorList>
            <person name="Varghese N."/>
            <person name="Submissions S."/>
        </authorList>
    </citation>
    <scope>NUCLEOTIDE SEQUENCE [LARGE SCALE GENOMIC DNA]</scope>
    <source>
        <strain evidence="9">CGMCC 1.6963</strain>
    </source>
</reference>